<dbReference type="EMBL" id="JAMQOQ010000002">
    <property type="protein sequence ID" value="MDS0293970.1"/>
    <property type="molecule type" value="Genomic_DNA"/>
</dbReference>
<dbReference type="RefSeq" id="WP_310927824.1">
    <property type="nucleotide sequence ID" value="NZ_JAMQOQ010000002.1"/>
</dbReference>
<evidence type="ECO:0000256" key="1">
    <source>
        <dbReference type="ARBA" id="ARBA00022679"/>
    </source>
</evidence>
<evidence type="ECO:0000313" key="8">
    <source>
        <dbReference type="Proteomes" id="UP001254813"/>
    </source>
</evidence>
<feature type="binding site" evidence="6">
    <location>
        <position position="42"/>
    </location>
    <ligand>
        <name>GTP</name>
        <dbReference type="ChEBI" id="CHEBI:37565"/>
    </ligand>
</feature>
<evidence type="ECO:0000256" key="3">
    <source>
        <dbReference type="ARBA" id="ARBA00022777"/>
    </source>
</evidence>
<evidence type="ECO:0000256" key="4">
    <source>
        <dbReference type="ARBA" id="ARBA00022993"/>
    </source>
</evidence>
<feature type="binding site" evidence="6">
    <location>
        <position position="41"/>
    </location>
    <ligand>
        <name>GTP</name>
        <dbReference type="ChEBI" id="CHEBI:37565"/>
    </ligand>
</feature>
<evidence type="ECO:0000256" key="5">
    <source>
        <dbReference type="ARBA" id="ARBA00023134"/>
    </source>
</evidence>
<comment type="similarity">
    <text evidence="6">Belongs to the GTP-dependent DPCK family.</text>
</comment>
<comment type="pathway">
    <text evidence="6">Cofactor biosynthesis; coenzyme A biosynthesis.</text>
</comment>
<dbReference type="PIRSF" id="PIRSF006533">
    <property type="entry name" value="UCP006533"/>
    <property type="match status" value="1"/>
</dbReference>
<feature type="binding site" evidence="6">
    <location>
        <position position="43"/>
    </location>
    <ligand>
        <name>GTP</name>
        <dbReference type="ChEBI" id="CHEBI:37565"/>
    </ligand>
</feature>
<comment type="caution">
    <text evidence="7">The sequence shown here is derived from an EMBL/GenBank/DDBJ whole genome shotgun (WGS) entry which is preliminary data.</text>
</comment>
<feature type="binding site" evidence="6">
    <location>
        <position position="60"/>
    </location>
    <ligand>
        <name>GTP</name>
        <dbReference type="ChEBI" id="CHEBI:37565"/>
    </ligand>
</feature>
<dbReference type="PANTHER" id="PTHR40732">
    <property type="entry name" value="UPF0218 PROTEIN TK1697"/>
    <property type="match status" value="1"/>
</dbReference>
<dbReference type="InterPro" id="IPR007164">
    <property type="entry name" value="GTP-dep_dephospho-CoA_kin"/>
</dbReference>
<evidence type="ECO:0000256" key="6">
    <source>
        <dbReference type="HAMAP-Rule" id="MF_00590"/>
    </source>
</evidence>
<keyword evidence="4 6" id="KW-0173">Coenzyme A biosynthesis</keyword>
<evidence type="ECO:0000256" key="2">
    <source>
        <dbReference type="ARBA" id="ARBA00022741"/>
    </source>
</evidence>
<keyword evidence="8" id="KW-1185">Reference proteome</keyword>
<reference evidence="7 8" key="1">
    <citation type="submission" date="2022-06" db="EMBL/GenBank/DDBJ databases">
        <title>Halogeometricum sp. a new haloarchaeum isolate from saline soil.</title>
        <authorList>
            <person name="Strakova D."/>
            <person name="Galisteo C."/>
            <person name="Sanchez-Porro C."/>
            <person name="Ventosa A."/>
        </authorList>
    </citation>
    <scope>NUCLEOTIDE SEQUENCE [LARGE SCALE GENOMIC DNA]</scope>
    <source>
        <strain evidence="8">S3BR25-2</strain>
    </source>
</reference>
<dbReference type="EC" id="2.7.1.237" evidence="6"/>
<feature type="binding site" evidence="6">
    <location>
        <position position="118"/>
    </location>
    <ligand>
        <name>GTP</name>
        <dbReference type="ChEBI" id="CHEBI:37565"/>
    </ligand>
</feature>
<comment type="caution">
    <text evidence="6">Lacks conserved residue(s) required for the propagation of feature annotation.</text>
</comment>
<keyword evidence="3 6" id="KW-0418">Kinase</keyword>
<dbReference type="Pfam" id="PF04019">
    <property type="entry name" value="DUF359"/>
    <property type="match status" value="1"/>
</dbReference>
<comment type="catalytic activity">
    <reaction evidence="6">
        <text>3'-dephospho-CoA + GTP = GDP + CoA + H(+)</text>
        <dbReference type="Rhea" id="RHEA:61156"/>
        <dbReference type="ChEBI" id="CHEBI:15378"/>
        <dbReference type="ChEBI" id="CHEBI:37565"/>
        <dbReference type="ChEBI" id="CHEBI:57287"/>
        <dbReference type="ChEBI" id="CHEBI:57328"/>
        <dbReference type="ChEBI" id="CHEBI:58189"/>
        <dbReference type="EC" id="2.7.1.237"/>
    </reaction>
</comment>
<dbReference type="HAMAP" id="MF_00590">
    <property type="entry name" value="Dephospho_CoA_kinase_GTP_dep"/>
    <property type="match status" value="1"/>
</dbReference>
<keyword evidence="1 6" id="KW-0808">Transferase</keyword>
<keyword evidence="2 6" id="KW-0547">Nucleotide-binding</keyword>
<organism evidence="7 8">
    <name type="scientific">Halogeometricum luteum</name>
    <dbReference type="NCBI Taxonomy" id="2950537"/>
    <lineage>
        <taxon>Archaea</taxon>
        <taxon>Methanobacteriati</taxon>
        <taxon>Methanobacteriota</taxon>
        <taxon>Stenosarchaea group</taxon>
        <taxon>Halobacteria</taxon>
        <taxon>Halobacteriales</taxon>
        <taxon>Haloferacaceae</taxon>
        <taxon>Halogeometricum</taxon>
    </lineage>
</organism>
<feature type="binding site" evidence="6">
    <location>
        <position position="141"/>
    </location>
    <ligand>
        <name>GTP</name>
        <dbReference type="ChEBI" id="CHEBI:37565"/>
    </ligand>
</feature>
<dbReference type="GO" id="GO:0016301">
    <property type="term" value="F:kinase activity"/>
    <property type="evidence" value="ECO:0007669"/>
    <property type="project" value="UniProtKB-KW"/>
</dbReference>
<accession>A0ABU2FZK7</accession>
<gene>
    <name evidence="7" type="ORF">NDI79_07280</name>
</gene>
<name>A0ABU2FZK7_9EURY</name>
<comment type="function">
    <text evidence="6">Catalyzes the GTP-dependent phosphorylation of the 3'-hydroxyl group of dephosphocoenzyme A to form coenzyme A (CoA).</text>
</comment>
<sequence>MLELPADLRGEFKEPFGPLHTDVERLLDAADAEAPLVAVGDVVTYHLREFGRAPDVAVVDGLTKRSAVDEEIRRALSDPESRRDVSNPAGEITEALVVAVREALDEEGPVTVVVDGEEDLATLPAVLSAPVGASVVYGQPDEGMVLVEVTEESKAEMRSLLRRMEGDADALIALAEE</sequence>
<proteinExistence type="inferred from homology"/>
<evidence type="ECO:0000313" key="7">
    <source>
        <dbReference type="EMBL" id="MDS0293970.1"/>
    </source>
</evidence>
<keyword evidence="5 6" id="KW-0342">GTP-binding</keyword>
<dbReference type="Proteomes" id="UP001254813">
    <property type="component" value="Unassembled WGS sequence"/>
</dbReference>
<dbReference type="PANTHER" id="PTHR40732:SF1">
    <property type="entry name" value="GTP-DEPENDENT DEPHOSPHO-COA KINASE"/>
    <property type="match status" value="1"/>
</dbReference>
<protein>
    <recommendedName>
        <fullName evidence="6">GTP-dependent dephospho-CoA kinase</fullName>
        <ecNumber evidence="6">2.7.1.237</ecNumber>
    </recommendedName>
    <alternativeName>
        <fullName evidence="6">Dephospho-coenzyme A kinase</fullName>
        <shortName evidence="6">DPCK</shortName>
    </alternativeName>
</protein>